<evidence type="ECO:0000256" key="1">
    <source>
        <dbReference type="SAM" id="SignalP"/>
    </source>
</evidence>
<evidence type="ECO:0000313" key="4">
    <source>
        <dbReference type="Proteomes" id="UP001602245"/>
    </source>
</evidence>
<evidence type="ECO:0000313" key="3">
    <source>
        <dbReference type="EMBL" id="MFF5297459.1"/>
    </source>
</evidence>
<dbReference type="PANTHER" id="PTHR37017:SF11">
    <property type="entry name" value="ESTERASE_LIPASE_THIOESTERASE DOMAIN-CONTAINING PROTEIN"/>
    <property type="match status" value="1"/>
</dbReference>
<evidence type="ECO:0000259" key="2">
    <source>
        <dbReference type="Pfam" id="PF12697"/>
    </source>
</evidence>
<name>A0ABW6WW12_9ACTN</name>
<comment type="caution">
    <text evidence="3">The sequence shown here is derived from an EMBL/GenBank/DDBJ whole genome shotgun (WGS) entry which is preliminary data.</text>
</comment>
<reference evidence="3 4" key="1">
    <citation type="submission" date="2024-10" db="EMBL/GenBank/DDBJ databases">
        <title>The Natural Products Discovery Center: Release of the First 8490 Sequenced Strains for Exploring Actinobacteria Biosynthetic Diversity.</title>
        <authorList>
            <person name="Kalkreuter E."/>
            <person name="Kautsar S.A."/>
            <person name="Yang D."/>
            <person name="Bader C.D."/>
            <person name="Teijaro C.N."/>
            <person name="Fluegel L."/>
            <person name="Davis C.M."/>
            <person name="Simpson J.R."/>
            <person name="Lauterbach L."/>
            <person name="Steele A.D."/>
            <person name="Gui C."/>
            <person name="Meng S."/>
            <person name="Li G."/>
            <person name="Viehrig K."/>
            <person name="Ye F."/>
            <person name="Su P."/>
            <person name="Kiefer A.F."/>
            <person name="Nichols A."/>
            <person name="Cepeda A.J."/>
            <person name="Yan W."/>
            <person name="Fan B."/>
            <person name="Jiang Y."/>
            <person name="Adhikari A."/>
            <person name="Zheng C.-J."/>
            <person name="Schuster L."/>
            <person name="Cowan T.M."/>
            <person name="Smanski M.J."/>
            <person name="Chevrette M.G."/>
            <person name="De Carvalho L.P.S."/>
            <person name="Shen B."/>
        </authorList>
    </citation>
    <scope>NUCLEOTIDE SEQUENCE [LARGE SCALE GENOMIC DNA]</scope>
    <source>
        <strain evidence="3 4">NPDC000087</strain>
    </source>
</reference>
<dbReference type="EMBL" id="JBIAZU010000011">
    <property type="protein sequence ID" value="MFF5297459.1"/>
    <property type="molecule type" value="Genomic_DNA"/>
</dbReference>
<feature type="signal peptide" evidence="1">
    <location>
        <begin position="1"/>
        <end position="28"/>
    </location>
</feature>
<keyword evidence="3" id="KW-0378">Hydrolase</keyword>
<dbReference type="InterPro" id="IPR000073">
    <property type="entry name" value="AB_hydrolase_1"/>
</dbReference>
<keyword evidence="1" id="KW-0732">Signal</keyword>
<sequence length="269" mass="27591">MATRRNVLRGTAALAGAAAVTTTGLASAAQAAPARTGGRPKASVLLVHGAWVDGSSWNAVTAILQRQGYTVLCVQLPLTSLADDVAWTRHVLAERVQGPTVMAGHSYGGAVISGAATGVGNVVGLVYASAFAPDEGETLGGLNAQFPAPPGLAFAQPDSQGFLWFDPAAIPTNFAPDIPPADARVLAATQKPIAAQCFGEQAGPPAWRSLPSWALVSTQDRMINPDLERFMAKRAHATTIEVRSSHASPASHPDKVAGLVVAAARAAHA</sequence>
<dbReference type="InterPro" id="IPR029058">
    <property type="entry name" value="AB_hydrolase_fold"/>
</dbReference>
<dbReference type="PROSITE" id="PS51318">
    <property type="entry name" value="TAT"/>
    <property type="match status" value="1"/>
</dbReference>
<proteinExistence type="predicted"/>
<dbReference type="Pfam" id="PF12697">
    <property type="entry name" value="Abhydrolase_6"/>
    <property type="match status" value="1"/>
</dbReference>
<dbReference type="Proteomes" id="UP001602245">
    <property type="component" value="Unassembled WGS sequence"/>
</dbReference>
<gene>
    <name evidence="3" type="ORF">ACFY35_49200</name>
</gene>
<dbReference type="GO" id="GO:0016787">
    <property type="term" value="F:hydrolase activity"/>
    <property type="evidence" value="ECO:0007669"/>
    <property type="project" value="UniProtKB-KW"/>
</dbReference>
<dbReference type="RefSeq" id="WP_157295938.1">
    <property type="nucleotide sequence ID" value="NZ_JBIAZU010000011.1"/>
</dbReference>
<dbReference type="SUPFAM" id="SSF53474">
    <property type="entry name" value="alpha/beta-Hydrolases"/>
    <property type="match status" value="1"/>
</dbReference>
<dbReference type="Gene3D" id="3.40.50.1820">
    <property type="entry name" value="alpha/beta hydrolase"/>
    <property type="match status" value="1"/>
</dbReference>
<protein>
    <submittedName>
        <fullName evidence="3">Alpha/beta hydrolase</fullName>
    </submittedName>
</protein>
<organism evidence="3 4">
    <name type="scientific">Paractinoplanes globisporus</name>
    <dbReference type="NCBI Taxonomy" id="113565"/>
    <lineage>
        <taxon>Bacteria</taxon>
        <taxon>Bacillati</taxon>
        <taxon>Actinomycetota</taxon>
        <taxon>Actinomycetes</taxon>
        <taxon>Micromonosporales</taxon>
        <taxon>Micromonosporaceae</taxon>
        <taxon>Paractinoplanes</taxon>
    </lineage>
</organism>
<feature type="chain" id="PRO_5045498654" evidence="1">
    <location>
        <begin position="29"/>
        <end position="269"/>
    </location>
</feature>
<dbReference type="PANTHER" id="PTHR37017">
    <property type="entry name" value="AB HYDROLASE-1 DOMAIN-CONTAINING PROTEIN-RELATED"/>
    <property type="match status" value="1"/>
</dbReference>
<dbReference type="InterPro" id="IPR052897">
    <property type="entry name" value="Sec-Metab_Biosynth_Hydrolase"/>
</dbReference>
<keyword evidence="4" id="KW-1185">Reference proteome</keyword>
<accession>A0ABW6WW12</accession>
<feature type="domain" description="AB hydrolase-1" evidence="2">
    <location>
        <begin position="44"/>
        <end position="257"/>
    </location>
</feature>
<dbReference type="InterPro" id="IPR006311">
    <property type="entry name" value="TAT_signal"/>
</dbReference>